<keyword evidence="2" id="KW-1133">Transmembrane helix</keyword>
<feature type="region of interest" description="Disordered" evidence="1">
    <location>
        <begin position="363"/>
        <end position="388"/>
    </location>
</feature>
<evidence type="ECO:0008006" key="4">
    <source>
        <dbReference type="Google" id="ProtNLM"/>
    </source>
</evidence>
<dbReference type="EMBL" id="MK500539">
    <property type="protein sequence ID" value="QBK91469.1"/>
    <property type="molecule type" value="Genomic_DNA"/>
</dbReference>
<keyword evidence="2" id="KW-0812">Transmembrane</keyword>
<evidence type="ECO:0000256" key="1">
    <source>
        <dbReference type="SAM" id="MobiDB-lite"/>
    </source>
</evidence>
<evidence type="ECO:0000256" key="2">
    <source>
        <dbReference type="SAM" id="Phobius"/>
    </source>
</evidence>
<protein>
    <recommendedName>
        <fullName evidence="4">Transmembrane protein</fullName>
    </recommendedName>
</protein>
<sequence>MDVSNILVFTGSVTTIPSLATNLTFTGTIHFPDPNLTKQPIVWDNPQNVPVFIRNSTIDQLKPESRFITETTTIARFTANMCLVNPVITLNFRNCIRRPSLGQIVCIIDSTTTKHVPFKGLDPCTSNPLNFDVPNSSDSGIITGINDPTDLSATATSSGNPSEATNFTYDLIIQVKLTLNCSGSSLTSGFTEDVCFKHCISTVPAKEACRQAYIDVCFGSDPVFVTEKVCQEFFADYNRDPGPEASIDSAMESYCAAKYSGFKALFNENAPPADIDVCACHMPEKFYEAYAEEVDKEYPAFGNLGINQRCLLFQCANSDYTTTSIGKSCPIPGCISISVFNNKGTFNHSKIVNSTCCTDIQNKEPGQRGNGPGTRTEKTGNCDGEGEPTETWWDRNKHWVIPAIIIGVVILIFIIIGIIFASFEFTKKKDKSIL</sequence>
<evidence type="ECO:0000313" key="3">
    <source>
        <dbReference type="EMBL" id="QBK91469.1"/>
    </source>
</evidence>
<gene>
    <name evidence="3" type="ORF">LCPAC302_00890</name>
</gene>
<name>A0A481Z8M9_9VIRU</name>
<proteinExistence type="predicted"/>
<feature type="transmembrane region" description="Helical" evidence="2">
    <location>
        <begin position="399"/>
        <end position="423"/>
    </location>
</feature>
<keyword evidence="2" id="KW-0472">Membrane</keyword>
<reference evidence="3" key="1">
    <citation type="journal article" date="2019" name="MBio">
        <title>Virus Genomes from Deep Sea Sediments Expand the Ocean Megavirome and Support Independent Origins of Viral Gigantism.</title>
        <authorList>
            <person name="Backstrom D."/>
            <person name="Yutin N."/>
            <person name="Jorgensen S.L."/>
            <person name="Dharamshi J."/>
            <person name="Homa F."/>
            <person name="Zaremba-Niedwiedzka K."/>
            <person name="Spang A."/>
            <person name="Wolf Y.I."/>
            <person name="Koonin E.V."/>
            <person name="Ettema T.J."/>
        </authorList>
    </citation>
    <scope>NUCLEOTIDE SEQUENCE</scope>
</reference>
<accession>A0A481Z8M9</accession>
<organism evidence="3">
    <name type="scientific">Pithovirus LCPAC302</name>
    <dbReference type="NCBI Taxonomy" id="2506593"/>
    <lineage>
        <taxon>Viruses</taxon>
        <taxon>Pithoviruses</taxon>
    </lineage>
</organism>